<protein>
    <submittedName>
        <fullName evidence="5">LacI family DNA-binding transcriptional regulator</fullName>
    </submittedName>
</protein>
<accession>A0ABW5XDS8</accession>
<evidence type="ECO:0000256" key="1">
    <source>
        <dbReference type="ARBA" id="ARBA00023015"/>
    </source>
</evidence>
<comment type="caution">
    <text evidence="5">The sequence shown here is derived from an EMBL/GenBank/DDBJ whole genome shotgun (WGS) entry which is preliminary data.</text>
</comment>
<reference evidence="6" key="1">
    <citation type="journal article" date="2019" name="Int. J. Syst. Evol. Microbiol.">
        <title>The Global Catalogue of Microorganisms (GCM) 10K type strain sequencing project: providing services to taxonomists for standard genome sequencing and annotation.</title>
        <authorList>
            <consortium name="The Broad Institute Genomics Platform"/>
            <consortium name="The Broad Institute Genome Sequencing Center for Infectious Disease"/>
            <person name="Wu L."/>
            <person name="Ma J."/>
        </authorList>
    </citation>
    <scope>NUCLEOTIDE SEQUENCE [LARGE SCALE GENOMIC DNA]</scope>
    <source>
        <strain evidence="6">KCTC 33576</strain>
    </source>
</reference>
<name>A0ABW5XDS8_9MICO</name>
<dbReference type="CDD" id="cd01392">
    <property type="entry name" value="HTH_LacI"/>
    <property type="match status" value="1"/>
</dbReference>
<dbReference type="Pfam" id="PF13377">
    <property type="entry name" value="Peripla_BP_3"/>
    <property type="match status" value="1"/>
</dbReference>
<dbReference type="PANTHER" id="PTHR30146">
    <property type="entry name" value="LACI-RELATED TRANSCRIPTIONAL REPRESSOR"/>
    <property type="match status" value="1"/>
</dbReference>
<evidence type="ECO:0000313" key="5">
    <source>
        <dbReference type="EMBL" id="MFD2840481.1"/>
    </source>
</evidence>
<dbReference type="RefSeq" id="WP_377466334.1">
    <property type="nucleotide sequence ID" value="NZ_JBHUOP010000003.1"/>
</dbReference>
<evidence type="ECO:0000256" key="2">
    <source>
        <dbReference type="ARBA" id="ARBA00023125"/>
    </source>
</evidence>
<keyword evidence="6" id="KW-1185">Reference proteome</keyword>
<keyword evidence="2 5" id="KW-0238">DNA-binding</keyword>
<proteinExistence type="predicted"/>
<evidence type="ECO:0000313" key="6">
    <source>
        <dbReference type="Proteomes" id="UP001597391"/>
    </source>
</evidence>
<dbReference type="SMART" id="SM00354">
    <property type="entry name" value="HTH_LACI"/>
    <property type="match status" value="1"/>
</dbReference>
<dbReference type="Pfam" id="PF00356">
    <property type="entry name" value="LacI"/>
    <property type="match status" value="1"/>
</dbReference>
<dbReference type="InterPro" id="IPR046335">
    <property type="entry name" value="LacI/GalR-like_sensor"/>
</dbReference>
<dbReference type="Gene3D" id="3.40.50.2300">
    <property type="match status" value="2"/>
</dbReference>
<evidence type="ECO:0000256" key="3">
    <source>
        <dbReference type="ARBA" id="ARBA00023163"/>
    </source>
</evidence>
<dbReference type="InterPro" id="IPR028082">
    <property type="entry name" value="Peripla_BP_I"/>
</dbReference>
<dbReference type="Proteomes" id="UP001597391">
    <property type="component" value="Unassembled WGS sequence"/>
</dbReference>
<dbReference type="PROSITE" id="PS50932">
    <property type="entry name" value="HTH_LACI_2"/>
    <property type="match status" value="1"/>
</dbReference>
<dbReference type="SUPFAM" id="SSF47413">
    <property type="entry name" value="lambda repressor-like DNA-binding domains"/>
    <property type="match status" value="1"/>
</dbReference>
<evidence type="ECO:0000259" key="4">
    <source>
        <dbReference type="PROSITE" id="PS50932"/>
    </source>
</evidence>
<sequence>MATPPKHTTIIDVARDAGVSRQTVTRALNDMADVSEATRARVLESARRLRYRPNRAAQALVRGGGVAVGFLVDNFKNPYYAELASALTRAAAEHGWNVILADLADDEVRSRAQVQALLPRIDALVLTGCRGGTVGMIPIDDLRGGLLGIPTVMIDGDDATAVDAVVEVDHITGVRDAIAHLVSRGRRHIGMITSTQFPGSLRHDTFRTRLDELGLHRDARSEAAATETYRGGEGAAGRLLAGYPDLDAILVYNDAMALGVIKELSRQGVAVPGQVAVIGIDGLEIGELITPELTTLNVDKEELARYAIDAIQATMSFGVDSARGTVRNVPLVLRVRESA</sequence>
<dbReference type="PANTHER" id="PTHR30146:SF109">
    <property type="entry name" value="HTH-TYPE TRANSCRIPTIONAL REGULATOR GALS"/>
    <property type="match status" value="1"/>
</dbReference>
<dbReference type="SUPFAM" id="SSF53822">
    <property type="entry name" value="Periplasmic binding protein-like I"/>
    <property type="match status" value="1"/>
</dbReference>
<dbReference type="EMBL" id="JBHUOP010000003">
    <property type="protein sequence ID" value="MFD2840481.1"/>
    <property type="molecule type" value="Genomic_DNA"/>
</dbReference>
<dbReference type="CDD" id="cd06267">
    <property type="entry name" value="PBP1_LacI_sugar_binding-like"/>
    <property type="match status" value="1"/>
</dbReference>
<dbReference type="Gene3D" id="1.10.260.40">
    <property type="entry name" value="lambda repressor-like DNA-binding domains"/>
    <property type="match status" value="1"/>
</dbReference>
<keyword evidence="1" id="KW-0805">Transcription regulation</keyword>
<gene>
    <name evidence="5" type="ORF">ACFSYH_07835</name>
</gene>
<dbReference type="GO" id="GO:0003677">
    <property type="term" value="F:DNA binding"/>
    <property type="evidence" value="ECO:0007669"/>
    <property type="project" value="UniProtKB-KW"/>
</dbReference>
<dbReference type="InterPro" id="IPR010982">
    <property type="entry name" value="Lambda_DNA-bd_dom_sf"/>
</dbReference>
<dbReference type="PROSITE" id="PS00356">
    <property type="entry name" value="HTH_LACI_1"/>
    <property type="match status" value="1"/>
</dbReference>
<keyword evidence="3" id="KW-0804">Transcription</keyword>
<feature type="domain" description="HTH lacI-type" evidence="4">
    <location>
        <begin position="8"/>
        <end position="62"/>
    </location>
</feature>
<dbReference type="InterPro" id="IPR000843">
    <property type="entry name" value="HTH_LacI"/>
</dbReference>
<organism evidence="5 6">
    <name type="scientific">Populibacterium corticicola</name>
    <dbReference type="NCBI Taxonomy" id="1812826"/>
    <lineage>
        <taxon>Bacteria</taxon>
        <taxon>Bacillati</taxon>
        <taxon>Actinomycetota</taxon>
        <taxon>Actinomycetes</taxon>
        <taxon>Micrococcales</taxon>
        <taxon>Jonesiaceae</taxon>
        <taxon>Populibacterium</taxon>
    </lineage>
</organism>